<dbReference type="PROSITE" id="PS00394">
    <property type="entry name" value="DNA_PHOTOLYASES_1_1"/>
    <property type="match status" value="1"/>
</dbReference>
<dbReference type="SUPFAM" id="SSF48173">
    <property type="entry name" value="Cryptochrome/photolyase FAD-binding domain"/>
    <property type="match status" value="1"/>
</dbReference>
<dbReference type="InterPro" id="IPR036134">
    <property type="entry name" value="Crypto/Photolyase_FAD-like_sf"/>
</dbReference>
<dbReference type="Gene3D" id="1.10.579.10">
    <property type="entry name" value="DNA Cyclobutane Dipyrimidine Photolyase, subunit A, domain 3"/>
    <property type="match status" value="1"/>
</dbReference>
<dbReference type="InterPro" id="IPR018394">
    <property type="entry name" value="DNA_photolyase_1_CS_C"/>
</dbReference>
<evidence type="ECO:0000256" key="8">
    <source>
        <dbReference type="ARBA" id="ARBA00031671"/>
    </source>
</evidence>
<dbReference type="EC" id="4.1.99.3" evidence="3"/>
<comment type="cofactor">
    <cofactor evidence="1">
        <name>(6R)-5,10-methylene-5,6,7,8-tetrahydrofolate</name>
        <dbReference type="ChEBI" id="CHEBI:15636"/>
    </cofactor>
</comment>
<keyword evidence="17" id="KW-1185">Reference proteome</keyword>
<dbReference type="Proteomes" id="UP000019184">
    <property type="component" value="Unassembled WGS sequence"/>
</dbReference>
<evidence type="ECO:0000256" key="7">
    <source>
        <dbReference type="ARBA" id="ARBA00022991"/>
    </source>
</evidence>
<evidence type="ECO:0000256" key="11">
    <source>
        <dbReference type="ARBA" id="ARBA00083107"/>
    </source>
</evidence>
<evidence type="ECO:0000256" key="2">
    <source>
        <dbReference type="ARBA" id="ARBA00005862"/>
    </source>
</evidence>
<dbReference type="FunFam" id="1.10.579.10:FF:000003">
    <property type="entry name" value="Deoxyribodipyrimidine photo-lyase"/>
    <property type="match status" value="1"/>
</dbReference>
<dbReference type="GO" id="GO:0000719">
    <property type="term" value="P:photoreactive repair"/>
    <property type="evidence" value="ECO:0007669"/>
    <property type="project" value="UniProtKB-ARBA"/>
</dbReference>
<dbReference type="Gene3D" id="1.25.40.80">
    <property type="match status" value="1"/>
</dbReference>
<dbReference type="AlphaFoldDB" id="A0A7U7G7P4"/>
<dbReference type="InterPro" id="IPR006050">
    <property type="entry name" value="DNA_photolyase_N"/>
</dbReference>
<evidence type="ECO:0000256" key="4">
    <source>
        <dbReference type="ARBA" id="ARBA00014046"/>
    </source>
</evidence>
<comment type="cofactor">
    <cofactor evidence="12">
        <name>FAD</name>
        <dbReference type="ChEBI" id="CHEBI:57692"/>
    </cofactor>
    <text evidence="12">Binds 1 FAD per subunit.</text>
</comment>
<dbReference type="RefSeq" id="WP_034430398.1">
    <property type="nucleotide sequence ID" value="NZ_CBTK010000024.1"/>
</dbReference>
<gene>
    <name evidence="16" type="ORF">BN874_120005</name>
</gene>
<dbReference type="PRINTS" id="PR00147">
    <property type="entry name" value="DNAPHOTLYASE"/>
</dbReference>
<evidence type="ECO:0000256" key="13">
    <source>
        <dbReference type="PIRSR" id="PIRSR602081-2"/>
    </source>
</evidence>
<evidence type="ECO:0000256" key="6">
    <source>
        <dbReference type="ARBA" id="ARBA00022827"/>
    </source>
</evidence>
<comment type="similarity">
    <text evidence="14">Belongs to the DNA photolyase family.</text>
</comment>
<keyword evidence="6 12" id="KW-0274">FAD</keyword>
<dbReference type="Pfam" id="PF03441">
    <property type="entry name" value="FAD_binding_7"/>
    <property type="match status" value="1"/>
</dbReference>
<dbReference type="InterPro" id="IPR036155">
    <property type="entry name" value="Crypto/Photolyase_N_sf"/>
</dbReference>
<keyword evidence="5 12" id="KW-0285">Flavoprotein</keyword>
<evidence type="ECO:0000256" key="10">
    <source>
        <dbReference type="ARBA" id="ARBA00059220"/>
    </source>
</evidence>
<comment type="similarity">
    <text evidence="2">Belongs to the DNA photolyase class-1 family.</text>
</comment>
<dbReference type="Pfam" id="PF00875">
    <property type="entry name" value="DNA_photolyase"/>
    <property type="match status" value="1"/>
</dbReference>
<dbReference type="GO" id="GO:0071949">
    <property type="term" value="F:FAD binding"/>
    <property type="evidence" value="ECO:0007669"/>
    <property type="project" value="TreeGrafter"/>
</dbReference>
<evidence type="ECO:0000256" key="3">
    <source>
        <dbReference type="ARBA" id="ARBA00013149"/>
    </source>
</evidence>
<evidence type="ECO:0000259" key="15">
    <source>
        <dbReference type="PROSITE" id="PS51645"/>
    </source>
</evidence>
<dbReference type="GO" id="GO:0003677">
    <property type="term" value="F:DNA binding"/>
    <property type="evidence" value="ECO:0007669"/>
    <property type="project" value="TreeGrafter"/>
</dbReference>
<evidence type="ECO:0000256" key="12">
    <source>
        <dbReference type="PIRSR" id="PIRSR602081-1"/>
    </source>
</evidence>
<dbReference type="OrthoDB" id="9772484at2"/>
<reference evidence="16 17" key="1">
    <citation type="journal article" date="2014" name="ISME J.">
        <title>Candidatus Competibacter-lineage genomes retrieved from metagenomes reveal functional metabolic diversity.</title>
        <authorList>
            <person name="McIlroy S.J."/>
            <person name="Albertsen M."/>
            <person name="Andresen E.K."/>
            <person name="Saunders A.M."/>
            <person name="Kristiansen R."/>
            <person name="Stokholm-Bjerregaard M."/>
            <person name="Nielsen K.L."/>
            <person name="Nielsen P.H."/>
        </authorList>
    </citation>
    <scope>NUCLEOTIDE SEQUENCE [LARGE SCALE GENOMIC DNA]</scope>
    <source>
        <strain evidence="16 17">Run_B_J11</strain>
    </source>
</reference>
<dbReference type="InterPro" id="IPR002081">
    <property type="entry name" value="Cryptochrome/DNA_photolyase_1"/>
</dbReference>
<evidence type="ECO:0000256" key="1">
    <source>
        <dbReference type="ARBA" id="ARBA00001932"/>
    </source>
</evidence>
<organism evidence="16 17">
    <name type="scientific">Candidatus Contendobacter odensis Run_B_J11</name>
    <dbReference type="NCBI Taxonomy" id="1400861"/>
    <lineage>
        <taxon>Bacteria</taxon>
        <taxon>Pseudomonadati</taxon>
        <taxon>Pseudomonadota</taxon>
        <taxon>Gammaproteobacteria</taxon>
        <taxon>Candidatus Competibacteraceae</taxon>
        <taxon>Candidatus Contendibacter</taxon>
    </lineage>
</organism>
<evidence type="ECO:0000256" key="14">
    <source>
        <dbReference type="RuleBase" id="RU004182"/>
    </source>
</evidence>
<dbReference type="GO" id="GO:0003904">
    <property type="term" value="F:deoxyribodipyrimidine photo-lyase activity"/>
    <property type="evidence" value="ECO:0007669"/>
    <property type="project" value="UniProtKB-EC"/>
</dbReference>
<comment type="catalytic activity">
    <reaction evidence="9">
        <text>cyclobutadipyrimidine (in DNA) = 2 pyrimidine residues (in DNA).</text>
        <dbReference type="EC" id="4.1.99.3"/>
    </reaction>
</comment>
<dbReference type="PROSITE" id="PS51645">
    <property type="entry name" value="PHR_CRY_ALPHA_BETA"/>
    <property type="match status" value="1"/>
</dbReference>
<dbReference type="InterPro" id="IPR014729">
    <property type="entry name" value="Rossmann-like_a/b/a_fold"/>
</dbReference>
<name>A0A7U7G7P4_9GAMM</name>
<dbReference type="GO" id="GO:0009416">
    <property type="term" value="P:response to light stimulus"/>
    <property type="evidence" value="ECO:0007669"/>
    <property type="project" value="TreeGrafter"/>
</dbReference>
<feature type="binding site" evidence="12">
    <location>
        <position position="223"/>
    </location>
    <ligand>
        <name>FAD</name>
        <dbReference type="ChEBI" id="CHEBI:57692"/>
    </ligand>
</feature>
<keyword evidence="7 14" id="KW-0157">Chromophore</keyword>
<proteinExistence type="inferred from homology"/>
<feature type="site" description="Electron transfer via tryptophanyl radical" evidence="13">
    <location>
        <position position="384"/>
    </location>
</feature>
<dbReference type="InterPro" id="IPR005101">
    <property type="entry name" value="Cryptochr/Photolyase_FAD-bd"/>
</dbReference>
<comment type="function">
    <text evidence="10">Involved in repair of UV radiation-induced DNA damage. Catalyzes the light-dependent monomerization (300-600 nm) of cyclobutyl pyrimidine dimers (in cis-syn configuration), which are formed between adjacent bases on the same DNA strand upon exposure to ultraviolet radiation.</text>
</comment>
<evidence type="ECO:0000256" key="9">
    <source>
        <dbReference type="ARBA" id="ARBA00033999"/>
    </source>
</evidence>
<accession>A0A7U7G7P4</accession>
<feature type="domain" description="Photolyase/cryptochrome alpha/beta" evidence="15">
    <location>
        <begin position="2"/>
        <end position="131"/>
    </location>
</feature>
<feature type="binding site" evidence="12">
    <location>
        <begin position="374"/>
        <end position="376"/>
    </location>
    <ligand>
        <name>FAD</name>
        <dbReference type="ChEBI" id="CHEBI:57692"/>
    </ligand>
</feature>
<feature type="site" description="Electron transfer via tryptophanyl radical" evidence="13">
    <location>
        <position position="307"/>
    </location>
</feature>
<feature type="site" description="Electron transfer via tryptophanyl radical" evidence="13">
    <location>
        <position position="361"/>
    </location>
</feature>
<dbReference type="SUPFAM" id="SSF52425">
    <property type="entry name" value="Cryptochrome/photolyase, N-terminal domain"/>
    <property type="match status" value="1"/>
</dbReference>
<protein>
    <recommendedName>
        <fullName evidence="4">Deoxyribodipyrimidine photo-lyase</fullName>
        <ecNumber evidence="3">4.1.99.3</ecNumber>
    </recommendedName>
    <alternativeName>
        <fullName evidence="8">DNA photolyase</fullName>
    </alternativeName>
    <alternativeName>
        <fullName evidence="11">Photoreactivating enzyme</fullName>
    </alternativeName>
</protein>
<dbReference type="PANTHER" id="PTHR11455:SF9">
    <property type="entry name" value="CRYPTOCHROME CIRCADIAN CLOCK 5 ISOFORM X1"/>
    <property type="match status" value="1"/>
</dbReference>
<evidence type="ECO:0000313" key="17">
    <source>
        <dbReference type="Proteomes" id="UP000019184"/>
    </source>
</evidence>
<dbReference type="EMBL" id="CBTK010000024">
    <property type="protein sequence ID" value="CDH43354.1"/>
    <property type="molecule type" value="Genomic_DNA"/>
</dbReference>
<feature type="binding site" evidence="12">
    <location>
        <position position="273"/>
    </location>
    <ligand>
        <name>FAD</name>
        <dbReference type="ChEBI" id="CHEBI:57692"/>
    </ligand>
</feature>
<sequence>MSTALVWFRRDLRLADHPALHHAALAHQRVIPVYIHAPQEDAPWSPGAAARWWLHYSLRALNVALEQHGSHLVIRQGDSLATLRELIGETGATAVYWNRLYEPATIARDRVIKAALRADGIIAESRPAALLIEPWTVLKADATPYQVFTPFWKACLLKLPPAAPLPVPLLAGSALWPAAVPLETLELLPRIGWDAGLAAAWQPGETGALRQLERFCATALTGYAQWRDWPGQEGVSRLSPHLHFGELSPRQIWAAAALATSGDPLANKGAATYLREIGWREFAHYVLYHWPHTPEQPLQARFTAYPWREDYADLLCAWQQGQTGYPLVDAGMRQLWQTGWMHNRVRMLVASFLVKNCRIPWQEGARWFWDTLVDADLASNTLGWQWTAGCGVDAAPYFRVFNPMLQGEKFDPDGAYVRRWLPELASLPASFLHQPWTMPPAEPAATAFTLGRHYPHPVVDFAASRTEALAGYERIKAGTPADEGNAFRT</sequence>
<comment type="caution">
    <text evidence="16">The sequence shown here is derived from an EMBL/GenBank/DDBJ whole genome shotgun (WGS) entry which is preliminary data.</text>
</comment>
<dbReference type="PANTHER" id="PTHR11455">
    <property type="entry name" value="CRYPTOCHROME"/>
    <property type="match status" value="1"/>
</dbReference>
<evidence type="ECO:0000313" key="16">
    <source>
        <dbReference type="EMBL" id="CDH43354.1"/>
    </source>
</evidence>
<dbReference type="Gene3D" id="3.40.50.620">
    <property type="entry name" value="HUPs"/>
    <property type="match status" value="1"/>
</dbReference>
<keyword evidence="16" id="KW-0456">Lyase</keyword>
<evidence type="ECO:0000256" key="5">
    <source>
        <dbReference type="ARBA" id="ARBA00022630"/>
    </source>
</evidence>